<reference evidence="2" key="2">
    <citation type="journal article" date="2021" name="PeerJ">
        <title>Extensive microbial diversity within the chicken gut microbiome revealed by metagenomics and culture.</title>
        <authorList>
            <person name="Gilroy R."/>
            <person name="Ravi A."/>
            <person name="Getino M."/>
            <person name="Pursley I."/>
            <person name="Horton D.L."/>
            <person name="Alikhan N.F."/>
            <person name="Baker D."/>
            <person name="Gharbi K."/>
            <person name="Hall N."/>
            <person name="Watson M."/>
            <person name="Adriaenssens E.M."/>
            <person name="Foster-Nyarko E."/>
            <person name="Jarju S."/>
            <person name="Secka A."/>
            <person name="Antonio M."/>
            <person name="Oren A."/>
            <person name="Chaudhuri R.R."/>
            <person name="La Ragione R."/>
            <person name="Hildebrand F."/>
            <person name="Pallen M.J."/>
        </authorList>
    </citation>
    <scope>NUCLEOTIDE SEQUENCE</scope>
    <source>
        <strain evidence="2">ChiHjej10B9-9673</strain>
    </source>
</reference>
<evidence type="ECO:0000256" key="1">
    <source>
        <dbReference type="SAM" id="MobiDB-lite"/>
    </source>
</evidence>
<reference evidence="2" key="1">
    <citation type="submission" date="2020-10" db="EMBL/GenBank/DDBJ databases">
        <authorList>
            <person name="Gilroy R."/>
        </authorList>
    </citation>
    <scope>NUCLEOTIDE SEQUENCE</scope>
    <source>
        <strain evidence="2">ChiHjej10B9-9673</strain>
    </source>
</reference>
<feature type="region of interest" description="Disordered" evidence="1">
    <location>
        <begin position="75"/>
        <end position="126"/>
    </location>
</feature>
<dbReference type="Proteomes" id="UP000824001">
    <property type="component" value="Unassembled WGS sequence"/>
</dbReference>
<accession>A0A9D1FCR5</accession>
<evidence type="ECO:0000313" key="3">
    <source>
        <dbReference type="Proteomes" id="UP000824001"/>
    </source>
</evidence>
<sequence>MEGTWPLRLGGKECGSVTASRRGAYTLFTARADWTGGLTRISLYGGGREGVLGVLAPDGEGVSLRRTLSRSELAAFPAEPEYAAESGASPPPGGPWEEEGEPEGEGAPGAAERTEPEAAPSGGAQLWFEGSDGALAGFDGRRRLVALPSEGVAVPDWAEGVVRRINGREYVVFPR</sequence>
<name>A0A9D1FCR5_9FIRM</name>
<gene>
    <name evidence="2" type="ORF">IAC18_01835</name>
</gene>
<dbReference type="AlphaFoldDB" id="A0A9D1FCR5"/>
<proteinExistence type="predicted"/>
<evidence type="ECO:0000313" key="2">
    <source>
        <dbReference type="EMBL" id="HIS66281.1"/>
    </source>
</evidence>
<organism evidence="2 3">
    <name type="scientific">Candidatus Scatomorpha merdipullorum</name>
    <dbReference type="NCBI Taxonomy" id="2840927"/>
    <lineage>
        <taxon>Bacteria</taxon>
        <taxon>Bacillati</taxon>
        <taxon>Bacillota</taxon>
        <taxon>Clostridia</taxon>
        <taxon>Eubacteriales</taxon>
        <taxon>Candidatus Scatomorpha</taxon>
    </lineage>
</organism>
<protein>
    <submittedName>
        <fullName evidence="2">Uncharacterized protein</fullName>
    </submittedName>
</protein>
<dbReference type="EMBL" id="DVJK01000052">
    <property type="protein sequence ID" value="HIS66281.1"/>
    <property type="molecule type" value="Genomic_DNA"/>
</dbReference>
<feature type="compositionally biased region" description="Low complexity" evidence="1">
    <location>
        <begin position="75"/>
        <end position="88"/>
    </location>
</feature>
<comment type="caution">
    <text evidence="2">The sequence shown here is derived from an EMBL/GenBank/DDBJ whole genome shotgun (WGS) entry which is preliminary data.</text>
</comment>